<dbReference type="InterPro" id="IPR010264">
    <property type="entry name" value="Self-incomp_S1"/>
</dbReference>
<keyword evidence="8" id="KW-1185">Reference proteome</keyword>
<comment type="similarity">
    <text evidence="2 6">Belongs to the plant self-incompatibility (S1) protein family.</text>
</comment>
<dbReference type="PANTHER" id="PTHR31232">
    <property type="match status" value="1"/>
</dbReference>
<name>A0AAD5ND35_ACENE</name>
<comment type="caution">
    <text evidence="7">The sequence shown here is derived from an EMBL/GenBank/DDBJ whole genome shotgun (WGS) entry which is preliminary data.</text>
</comment>
<dbReference type="PANTHER" id="PTHR31232:SF149">
    <property type="entry name" value="S-PROTEIN HOMOLOG"/>
    <property type="match status" value="1"/>
</dbReference>
<gene>
    <name evidence="7" type="ORF">LWI28_001947</name>
</gene>
<protein>
    <recommendedName>
        <fullName evidence="6">S-protein homolog</fullName>
    </recommendedName>
</protein>
<dbReference type="GO" id="GO:0005576">
    <property type="term" value="C:extracellular region"/>
    <property type="evidence" value="ECO:0007669"/>
    <property type="project" value="UniProtKB-SubCell"/>
</dbReference>
<evidence type="ECO:0000256" key="3">
    <source>
        <dbReference type="ARBA" id="ARBA00022471"/>
    </source>
</evidence>
<feature type="signal peptide" evidence="6">
    <location>
        <begin position="1"/>
        <end position="21"/>
    </location>
</feature>
<evidence type="ECO:0000256" key="5">
    <source>
        <dbReference type="ARBA" id="ARBA00022729"/>
    </source>
</evidence>
<accession>A0AAD5ND35</accession>
<evidence type="ECO:0000313" key="8">
    <source>
        <dbReference type="Proteomes" id="UP001064489"/>
    </source>
</evidence>
<evidence type="ECO:0000256" key="4">
    <source>
        <dbReference type="ARBA" id="ARBA00022525"/>
    </source>
</evidence>
<feature type="chain" id="PRO_5041777819" description="S-protein homolog" evidence="6">
    <location>
        <begin position="22"/>
        <end position="148"/>
    </location>
</feature>
<evidence type="ECO:0000256" key="2">
    <source>
        <dbReference type="ARBA" id="ARBA00005581"/>
    </source>
</evidence>
<evidence type="ECO:0000256" key="6">
    <source>
        <dbReference type="RuleBase" id="RU367044"/>
    </source>
</evidence>
<keyword evidence="3 6" id="KW-0713">Self-incompatibility</keyword>
<dbReference type="AlphaFoldDB" id="A0AAD5ND35"/>
<evidence type="ECO:0000256" key="1">
    <source>
        <dbReference type="ARBA" id="ARBA00004613"/>
    </source>
</evidence>
<proteinExistence type="inferred from homology"/>
<dbReference type="Proteomes" id="UP001064489">
    <property type="component" value="Chromosome 11"/>
</dbReference>
<comment type="subcellular location">
    <subcellularLocation>
        <location evidence="1 6">Secreted</location>
    </subcellularLocation>
</comment>
<keyword evidence="5 6" id="KW-0732">Signal</keyword>
<reference evidence="7" key="2">
    <citation type="submission" date="2023-02" db="EMBL/GenBank/DDBJ databases">
        <authorList>
            <person name="Swenson N.G."/>
            <person name="Wegrzyn J.L."/>
            <person name="Mcevoy S.L."/>
        </authorList>
    </citation>
    <scope>NUCLEOTIDE SEQUENCE</scope>
    <source>
        <strain evidence="7">91603</strain>
        <tissue evidence="7">Leaf</tissue>
    </source>
</reference>
<dbReference type="EMBL" id="JAJSOW010000108">
    <property type="protein sequence ID" value="KAI9152837.1"/>
    <property type="molecule type" value="Genomic_DNA"/>
</dbReference>
<keyword evidence="4 6" id="KW-0964">Secreted</keyword>
<organism evidence="7 8">
    <name type="scientific">Acer negundo</name>
    <name type="common">Box elder</name>
    <dbReference type="NCBI Taxonomy" id="4023"/>
    <lineage>
        <taxon>Eukaryota</taxon>
        <taxon>Viridiplantae</taxon>
        <taxon>Streptophyta</taxon>
        <taxon>Embryophyta</taxon>
        <taxon>Tracheophyta</taxon>
        <taxon>Spermatophyta</taxon>
        <taxon>Magnoliopsida</taxon>
        <taxon>eudicotyledons</taxon>
        <taxon>Gunneridae</taxon>
        <taxon>Pentapetalae</taxon>
        <taxon>rosids</taxon>
        <taxon>malvids</taxon>
        <taxon>Sapindales</taxon>
        <taxon>Sapindaceae</taxon>
        <taxon>Hippocastanoideae</taxon>
        <taxon>Acereae</taxon>
        <taxon>Acer</taxon>
    </lineage>
</organism>
<evidence type="ECO:0000313" key="7">
    <source>
        <dbReference type="EMBL" id="KAI9152837.1"/>
    </source>
</evidence>
<dbReference type="GO" id="GO:0060320">
    <property type="term" value="P:rejection of self pollen"/>
    <property type="evidence" value="ECO:0007669"/>
    <property type="project" value="UniProtKB-KW"/>
</dbReference>
<reference evidence="7" key="1">
    <citation type="journal article" date="2022" name="Plant J.">
        <title>Strategies of tolerance reflected in two North American maple genomes.</title>
        <authorList>
            <person name="McEvoy S.L."/>
            <person name="Sezen U.U."/>
            <person name="Trouern-Trend A."/>
            <person name="McMahon S.M."/>
            <person name="Schaberg P.G."/>
            <person name="Yang J."/>
            <person name="Wegrzyn J.L."/>
            <person name="Swenson N.G."/>
        </authorList>
    </citation>
    <scope>NUCLEOTIDE SEQUENCE</scope>
    <source>
        <strain evidence="7">91603</strain>
    </source>
</reference>
<sequence length="148" mass="16883">MSLLPFTKLIISLLIILLAVAYNFYVCNATDDLTPEEFHVTVHVQVINDIGAGSDLTVHCKSKDDDLGVRILKFQQSFEFHFHKSAFSTTQFYCSMAWPGAFKWFDIYIQRRDDKICGKQCVWNIKPTGPCVHNVGSPGDTCYKWNNP</sequence>
<dbReference type="Pfam" id="PF05938">
    <property type="entry name" value="Self-incomp_S1"/>
    <property type="match status" value="1"/>
</dbReference>